<dbReference type="GO" id="GO:0040029">
    <property type="term" value="P:epigenetic regulation of gene expression"/>
    <property type="evidence" value="ECO:0007669"/>
    <property type="project" value="UniProtKB-ARBA"/>
</dbReference>
<comment type="caution">
    <text evidence="13">The sequence shown here is derived from an EMBL/GenBank/DDBJ whole genome shotgun (WGS) entry which is preliminary data.</text>
</comment>
<comment type="subcellular location">
    <subcellularLocation>
        <location evidence="1">Nucleus</location>
    </subcellularLocation>
</comment>
<dbReference type="Pfam" id="PF13912">
    <property type="entry name" value="zf-C2H2_6"/>
    <property type="match status" value="1"/>
</dbReference>
<evidence type="ECO:0000256" key="3">
    <source>
        <dbReference type="ARBA" id="ARBA00022737"/>
    </source>
</evidence>
<feature type="domain" description="C2H2-type" evidence="12">
    <location>
        <begin position="140"/>
        <end position="163"/>
    </location>
</feature>
<feature type="domain" description="C2H2-type" evidence="12">
    <location>
        <begin position="246"/>
        <end position="273"/>
    </location>
</feature>
<evidence type="ECO:0000256" key="8">
    <source>
        <dbReference type="ARBA" id="ARBA00023163"/>
    </source>
</evidence>
<sequence length="519" mass="59774">MASSIAEEGYTFNLEWIAEGSGIGEEICGVDKDCIVVPTSPNGSIGKVEVEVGDDYVEIQVTEEEVVTDQWNTHHNGEEDPIGFRIEMGHDDEVVVPLPEDQDEYSRLHPFPCDFCSRRFCKKSALTNHMVTTHQVEKSHGCNMCGAQYRRKNELVEHMKIHAYAPQKDDEEEEEYDNLPTVNQAKAKQRARRKKGRQEMDPLSDIRSTKKSMPTEYLPEEEEPEEEPAIQETSQRYPIIDPSRPYVCQSCGIGFAREKALSSHTMIHAGDWAFECDRCHDMFLTAQQLDHHLVTKHKQRTSNTIIPEEKFGSFHCQQCDIWFQWYSQYKKHRRTHLKPGDNTVDGLSCPLCHLVYNSIEELELHKEEHEAEIGVHSCESCGEVRFFIWHIHVSMHEEQKHGLQCKDCGAELADGRSLLEHRQNVHGLNMTRLFPCVECGKTFGSRSSQQIHVRVHTGEKPYGCRYCWKAFADGGTLRKHERIHTGEKPYVCPVCSKAFNQRVNLFKSKYNSHKIRSKL</sequence>
<evidence type="ECO:0000313" key="14">
    <source>
        <dbReference type="Proteomes" id="UP001558652"/>
    </source>
</evidence>
<keyword evidence="5" id="KW-0862">Zinc</keyword>
<dbReference type="InterPro" id="IPR036236">
    <property type="entry name" value="Znf_C2H2_sf"/>
</dbReference>
<dbReference type="PROSITE" id="PS00028">
    <property type="entry name" value="ZINC_FINGER_C2H2_1"/>
    <property type="match status" value="8"/>
</dbReference>
<keyword evidence="3" id="KW-0677">Repeat</keyword>
<dbReference type="Gene3D" id="3.30.160.60">
    <property type="entry name" value="Classic Zinc Finger"/>
    <property type="match status" value="7"/>
</dbReference>
<feature type="domain" description="C2H2-type" evidence="12">
    <location>
        <begin position="314"/>
        <end position="336"/>
    </location>
</feature>
<evidence type="ECO:0000256" key="11">
    <source>
        <dbReference type="SAM" id="MobiDB-lite"/>
    </source>
</evidence>
<evidence type="ECO:0000256" key="9">
    <source>
        <dbReference type="ARBA" id="ARBA00023242"/>
    </source>
</evidence>
<dbReference type="Proteomes" id="UP001558652">
    <property type="component" value="Unassembled WGS sequence"/>
</dbReference>
<reference evidence="13 14" key="1">
    <citation type="submission" date="2024-07" db="EMBL/GenBank/DDBJ databases">
        <title>Chromosome-level genome assembly of the water stick insect Ranatra chinensis (Heteroptera: Nepidae).</title>
        <authorList>
            <person name="Liu X."/>
        </authorList>
    </citation>
    <scope>NUCLEOTIDE SEQUENCE [LARGE SCALE GENOMIC DNA]</scope>
    <source>
        <strain evidence="13">Cailab_2021Rc</strain>
        <tissue evidence="13">Muscle</tissue>
    </source>
</reference>
<dbReference type="GO" id="GO:0000122">
    <property type="term" value="P:negative regulation of transcription by RNA polymerase II"/>
    <property type="evidence" value="ECO:0007669"/>
    <property type="project" value="UniProtKB-ARBA"/>
</dbReference>
<dbReference type="GO" id="GO:0005634">
    <property type="term" value="C:nucleus"/>
    <property type="evidence" value="ECO:0007669"/>
    <property type="project" value="UniProtKB-SubCell"/>
</dbReference>
<evidence type="ECO:0000256" key="5">
    <source>
        <dbReference type="ARBA" id="ARBA00022833"/>
    </source>
</evidence>
<dbReference type="PANTHER" id="PTHR24399:SF70">
    <property type="entry name" value="C2H2-TYPE DOMAIN-CONTAINING PROTEIN"/>
    <property type="match status" value="1"/>
</dbReference>
<evidence type="ECO:0000256" key="1">
    <source>
        <dbReference type="ARBA" id="ARBA00004123"/>
    </source>
</evidence>
<evidence type="ECO:0000256" key="10">
    <source>
        <dbReference type="PROSITE-ProRule" id="PRU00042"/>
    </source>
</evidence>
<evidence type="ECO:0000256" key="6">
    <source>
        <dbReference type="ARBA" id="ARBA00023015"/>
    </source>
</evidence>
<keyword evidence="2" id="KW-0479">Metal-binding</keyword>
<feature type="compositionally biased region" description="Basic residues" evidence="11">
    <location>
        <begin position="187"/>
        <end position="196"/>
    </location>
</feature>
<keyword evidence="6" id="KW-0805">Transcription regulation</keyword>
<feature type="domain" description="C2H2-type" evidence="12">
    <location>
        <begin position="111"/>
        <end position="139"/>
    </location>
</feature>
<name>A0ABD0YLT9_9HEMI</name>
<dbReference type="FunFam" id="3.30.160.60:FF:000325">
    <property type="entry name" value="ZFP90 zinc finger protein"/>
    <property type="match status" value="1"/>
</dbReference>
<dbReference type="PROSITE" id="PS50157">
    <property type="entry name" value="ZINC_FINGER_C2H2_2"/>
    <property type="match status" value="8"/>
</dbReference>
<feature type="domain" description="C2H2-type" evidence="12">
    <location>
        <begin position="403"/>
        <end position="426"/>
    </location>
</feature>
<dbReference type="GO" id="GO:0003677">
    <property type="term" value="F:DNA binding"/>
    <property type="evidence" value="ECO:0007669"/>
    <property type="project" value="UniProtKB-KW"/>
</dbReference>
<accession>A0ABD0YLT9</accession>
<protein>
    <recommendedName>
        <fullName evidence="12">C2H2-type domain-containing protein</fullName>
    </recommendedName>
</protein>
<feature type="domain" description="C2H2-type" evidence="12">
    <location>
        <begin position="274"/>
        <end position="302"/>
    </location>
</feature>
<dbReference type="GO" id="GO:0000785">
    <property type="term" value="C:chromatin"/>
    <property type="evidence" value="ECO:0007669"/>
    <property type="project" value="UniProtKB-ARBA"/>
</dbReference>
<evidence type="ECO:0000256" key="7">
    <source>
        <dbReference type="ARBA" id="ARBA00023125"/>
    </source>
</evidence>
<feature type="domain" description="C2H2-type" evidence="12">
    <location>
        <begin position="434"/>
        <end position="461"/>
    </location>
</feature>
<dbReference type="PANTHER" id="PTHR24399">
    <property type="entry name" value="ZINC FINGER AND BTB DOMAIN-CONTAINING"/>
    <property type="match status" value="1"/>
</dbReference>
<gene>
    <name evidence="13" type="ORF">AAG570_010185</name>
</gene>
<keyword evidence="7" id="KW-0238">DNA-binding</keyword>
<evidence type="ECO:0000256" key="2">
    <source>
        <dbReference type="ARBA" id="ARBA00022723"/>
    </source>
</evidence>
<organism evidence="13 14">
    <name type="scientific">Ranatra chinensis</name>
    <dbReference type="NCBI Taxonomy" id="642074"/>
    <lineage>
        <taxon>Eukaryota</taxon>
        <taxon>Metazoa</taxon>
        <taxon>Ecdysozoa</taxon>
        <taxon>Arthropoda</taxon>
        <taxon>Hexapoda</taxon>
        <taxon>Insecta</taxon>
        <taxon>Pterygota</taxon>
        <taxon>Neoptera</taxon>
        <taxon>Paraneoptera</taxon>
        <taxon>Hemiptera</taxon>
        <taxon>Heteroptera</taxon>
        <taxon>Panheteroptera</taxon>
        <taxon>Nepomorpha</taxon>
        <taxon>Nepidae</taxon>
        <taxon>Ranatrinae</taxon>
        <taxon>Ranatra</taxon>
    </lineage>
</organism>
<evidence type="ECO:0000259" key="12">
    <source>
        <dbReference type="PROSITE" id="PS50157"/>
    </source>
</evidence>
<proteinExistence type="predicted"/>
<dbReference type="Pfam" id="PF00096">
    <property type="entry name" value="zf-C2H2"/>
    <property type="match status" value="3"/>
</dbReference>
<feature type="compositionally biased region" description="Acidic residues" evidence="11">
    <location>
        <begin position="218"/>
        <end position="229"/>
    </location>
</feature>
<dbReference type="FunFam" id="3.30.160.60:FF:000690">
    <property type="entry name" value="Zinc finger protein 354C"/>
    <property type="match status" value="1"/>
</dbReference>
<dbReference type="InterPro" id="IPR013087">
    <property type="entry name" value="Znf_C2H2_type"/>
</dbReference>
<keyword evidence="8" id="KW-0804">Transcription</keyword>
<feature type="domain" description="C2H2-type" evidence="12">
    <location>
        <begin position="462"/>
        <end position="489"/>
    </location>
</feature>
<evidence type="ECO:0000313" key="13">
    <source>
        <dbReference type="EMBL" id="KAL1132228.1"/>
    </source>
</evidence>
<dbReference type="SMART" id="SM00355">
    <property type="entry name" value="ZnF_C2H2"/>
    <property type="match status" value="11"/>
</dbReference>
<feature type="region of interest" description="Disordered" evidence="11">
    <location>
        <begin position="166"/>
        <end position="232"/>
    </location>
</feature>
<dbReference type="AlphaFoldDB" id="A0ABD0YLT9"/>
<keyword evidence="4 10" id="KW-0863">Zinc-finger</keyword>
<dbReference type="FunFam" id="3.30.160.60:FF:001465">
    <property type="entry name" value="Zinc finger protein 560"/>
    <property type="match status" value="1"/>
</dbReference>
<keyword evidence="14" id="KW-1185">Reference proteome</keyword>
<dbReference type="SUPFAM" id="SSF57667">
    <property type="entry name" value="beta-beta-alpha zinc fingers"/>
    <property type="match status" value="5"/>
</dbReference>
<evidence type="ECO:0000256" key="4">
    <source>
        <dbReference type="ARBA" id="ARBA00022771"/>
    </source>
</evidence>
<keyword evidence="9" id="KW-0539">Nucleus</keyword>
<dbReference type="GO" id="GO:0008270">
    <property type="term" value="F:zinc ion binding"/>
    <property type="evidence" value="ECO:0007669"/>
    <property type="project" value="UniProtKB-KW"/>
</dbReference>
<dbReference type="GO" id="GO:0003682">
    <property type="term" value="F:chromatin binding"/>
    <property type="evidence" value="ECO:0007669"/>
    <property type="project" value="UniProtKB-ARBA"/>
</dbReference>
<dbReference type="EMBL" id="JBFDAA010000005">
    <property type="protein sequence ID" value="KAL1132228.1"/>
    <property type="molecule type" value="Genomic_DNA"/>
</dbReference>